<dbReference type="PANTHER" id="PTHR48022:SF36">
    <property type="entry name" value="LACTOSE PERMEASE, PUTATIVE (AFU_ORTHOLOGUE AFUA_1G17310)-RELATED"/>
    <property type="match status" value="1"/>
</dbReference>
<feature type="domain" description="Major facilitator superfamily (MFS) profile" evidence="11">
    <location>
        <begin position="77"/>
        <end position="518"/>
    </location>
</feature>
<evidence type="ECO:0000256" key="6">
    <source>
        <dbReference type="ARBA" id="ARBA00023136"/>
    </source>
</evidence>
<dbReference type="Proteomes" id="UP000279259">
    <property type="component" value="Unassembled WGS sequence"/>
</dbReference>
<dbReference type="InterPro" id="IPR020846">
    <property type="entry name" value="MFS_dom"/>
</dbReference>
<feature type="transmembrane region" description="Helical" evidence="10">
    <location>
        <begin position="74"/>
        <end position="97"/>
    </location>
</feature>
<evidence type="ECO:0000256" key="9">
    <source>
        <dbReference type="SAM" id="MobiDB-lite"/>
    </source>
</evidence>
<dbReference type="GO" id="GO:0005351">
    <property type="term" value="F:carbohydrate:proton symporter activity"/>
    <property type="evidence" value="ECO:0007669"/>
    <property type="project" value="TreeGrafter"/>
</dbReference>
<evidence type="ECO:0000256" key="10">
    <source>
        <dbReference type="SAM" id="Phobius"/>
    </source>
</evidence>
<feature type="transmembrane region" description="Helical" evidence="10">
    <location>
        <begin position="431"/>
        <end position="454"/>
    </location>
</feature>
<proteinExistence type="inferred from homology"/>
<protein>
    <recommendedName>
        <fullName evidence="11">Major facilitator superfamily (MFS) profile domain-containing protein</fullName>
    </recommendedName>
</protein>
<keyword evidence="4 10" id="KW-0812">Transmembrane</keyword>
<dbReference type="NCBIfam" id="TIGR00879">
    <property type="entry name" value="SP"/>
    <property type="match status" value="1"/>
</dbReference>
<evidence type="ECO:0000313" key="12">
    <source>
        <dbReference type="EMBL" id="RSH89428.1"/>
    </source>
</evidence>
<dbReference type="Pfam" id="PF00083">
    <property type="entry name" value="Sugar_tr"/>
    <property type="match status" value="1"/>
</dbReference>
<keyword evidence="3 8" id="KW-0813">Transport</keyword>
<dbReference type="PANTHER" id="PTHR48022">
    <property type="entry name" value="PLASTIDIC GLUCOSE TRANSPORTER 4"/>
    <property type="match status" value="1"/>
</dbReference>
<feature type="compositionally biased region" description="Basic and acidic residues" evidence="9">
    <location>
        <begin position="1"/>
        <end position="23"/>
    </location>
</feature>
<evidence type="ECO:0000256" key="7">
    <source>
        <dbReference type="ARBA" id="ARBA00049119"/>
    </source>
</evidence>
<dbReference type="FunFam" id="1.20.1250.20:FF:000134">
    <property type="entry name" value="MFS sugar transporter protein"/>
    <property type="match status" value="1"/>
</dbReference>
<dbReference type="EMBL" id="RSCD01000013">
    <property type="protein sequence ID" value="RSH89428.1"/>
    <property type="molecule type" value="Genomic_DNA"/>
</dbReference>
<evidence type="ECO:0000259" key="11">
    <source>
        <dbReference type="PROSITE" id="PS50850"/>
    </source>
</evidence>
<dbReference type="AlphaFoldDB" id="A0A427YEA0"/>
<feature type="transmembrane region" description="Helical" evidence="10">
    <location>
        <begin position="330"/>
        <end position="352"/>
    </location>
</feature>
<dbReference type="InterPro" id="IPR005829">
    <property type="entry name" value="Sugar_transporter_CS"/>
</dbReference>
<feature type="transmembrane region" description="Helical" evidence="10">
    <location>
        <begin position="393"/>
        <end position="411"/>
    </location>
</feature>
<sequence>MSFRDDIKAGAEADHAENIKSDDPPEGTTKGVHNVSTYLTHQSGLAIIAESQALLYEAVQESQLGRWSPSAIRIYFAIFVAFCCAVANGYDSSLLAGMLPMEYFQNAFHTGTSGPKVSLIACLYTVGHIVGSPIGAVISDKYGRRWTMFCGCWIVILGMVIVVASKSLAAFSVGRFVLGLGITLSTLAAPAYAMEISPPHWRGRATGLYNCGWFGGSIPAAAVTFGCNYIKNDYSWRIPLILQACGAIIVICSVFFIPESPRFLMANGKEQEALDFLVKYHGGGDPNSKLVALEYAEFKEGISQTGSDKRWWDYRCLVKTRNARWRSAQVIMMGVAGQYSGNGLAYFNTVIYQKLGIKAVTEQLGYNLLYAFISALGALCGAILSDRMPRRKVLVFGTLACAGWLAINAGLQSAMATHAEPVPPALSKGALAAYLLFNFNFMFCYTPLQAVIPAEALETTIRAKGFALLNITTGAMGFLNQFCGPIALGNIGYQYVYVFVAWDVVEAGFWFLFGVEGQGRTLEELEWVYDQPNPVKASLSTQRVVVGPEGGVRAVDDI</sequence>
<comment type="catalytic activity">
    <reaction evidence="7">
        <text>myo-inositol(out) + H(+)(out) = myo-inositol(in) + H(+)(in)</text>
        <dbReference type="Rhea" id="RHEA:60364"/>
        <dbReference type="ChEBI" id="CHEBI:15378"/>
        <dbReference type="ChEBI" id="CHEBI:17268"/>
    </reaction>
</comment>
<dbReference type="InterPro" id="IPR050360">
    <property type="entry name" value="MFS_Sugar_Transporters"/>
</dbReference>
<dbReference type="GO" id="GO:0016020">
    <property type="term" value="C:membrane"/>
    <property type="evidence" value="ECO:0007669"/>
    <property type="project" value="UniProtKB-SubCell"/>
</dbReference>
<evidence type="ECO:0000256" key="2">
    <source>
        <dbReference type="ARBA" id="ARBA00010992"/>
    </source>
</evidence>
<feature type="region of interest" description="Disordered" evidence="9">
    <location>
        <begin position="1"/>
        <end position="32"/>
    </location>
</feature>
<feature type="transmembrane region" description="Helical" evidence="10">
    <location>
        <begin position="466"/>
        <end position="488"/>
    </location>
</feature>
<evidence type="ECO:0000256" key="1">
    <source>
        <dbReference type="ARBA" id="ARBA00004141"/>
    </source>
</evidence>
<dbReference type="PROSITE" id="PS50850">
    <property type="entry name" value="MFS"/>
    <property type="match status" value="1"/>
</dbReference>
<evidence type="ECO:0000256" key="4">
    <source>
        <dbReference type="ARBA" id="ARBA00022692"/>
    </source>
</evidence>
<dbReference type="InterPro" id="IPR005828">
    <property type="entry name" value="MFS_sugar_transport-like"/>
</dbReference>
<evidence type="ECO:0000256" key="8">
    <source>
        <dbReference type="RuleBase" id="RU003346"/>
    </source>
</evidence>
<dbReference type="InterPro" id="IPR003663">
    <property type="entry name" value="Sugar/inositol_transpt"/>
</dbReference>
<reference evidence="12 13" key="1">
    <citation type="submission" date="2018-11" db="EMBL/GenBank/DDBJ databases">
        <title>Genome sequence of Saitozyma podzolica DSM 27192.</title>
        <authorList>
            <person name="Aliyu H."/>
            <person name="Gorte O."/>
            <person name="Ochsenreither K."/>
        </authorList>
    </citation>
    <scope>NUCLEOTIDE SEQUENCE [LARGE SCALE GENOMIC DNA]</scope>
    <source>
        <strain evidence="12 13">DSM 27192</strain>
    </source>
</reference>
<feature type="transmembrane region" description="Helical" evidence="10">
    <location>
        <begin position="117"/>
        <end position="139"/>
    </location>
</feature>
<dbReference type="OrthoDB" id="6133115at2759"/>
<accession>A0A427YEA0</accession>
<comment type="caution">
    <text evidence="12">The sequence shown here is derived from an EMBL/GenBank/DDBJ whole genome shotgun (WGS) entry which is preliminary data.</text>
</comment>
<feature type="transmembrane region" description="Helical" evidence="10">
    <location>
        <begin position="206"/>
        <end position="226"/>
    </location>
</feature>
<evidence type="ECO:0000313" key="13">
    <source>
        <dbReference type="Proteomes" id="UP000279259"/>
    </source>
</evidence>
<gene>
    <name evidence="12" type="ORF">EHS25_001977</name>
</gene>
<evidence type="ECO:0000256" key="5">
    <source>
        <dbReference type="ARBA" id="ARBA00022989"/>
    </source>
</evidence>
<organism evidence="12 13">
    <name type="scientific">Saitozyma podzolica</name>
    <dbReference type="NCBI Taxonomy" id="1890683"/>
    <lineage>
        <taxon>Eukaryota</taxon>
        <taxon>Fungi</taxon>
        <taxon>Dikarya</taxon>
        <taxon>Basidiomycota</taxon>
        <taxon>Agaricomycotina</taxon>
        <taxon>Tremellomycetes</taxon>
        <taxon>Tremellales</taxon>
        <taxon>Trimorphomycetaceae</taxon>
        <taxon>Saitozyma</taxon>
    </lineage>
</organism>
<dbReference type="PROSITE" id="PS00216">
    <property type="entry name" value="SUGAR_TRANSPORT_1"/>
    <property type="match status" value="1"/>
</dbReference>
<dbReference type="InterPro" id="IPR036259">
    <property type="entry name" value="MFS_trans_sf"/>
</dbReference>
<dbReference type="Gene3D" id="1.20.1250.20">
    <property type="entry name" value="MFS general substrate transporter like domains"/>
    <property type="match status" value="1"/>
</dbReference>
<name>A0A427YEA0_9TREE</name>
<comment type="similarity">
    <text evidence="2 8">Belongs to the major facilitator superfamily. Sugar transporter (TC 2.A.1.1) family.</text>
</comment>
<keyword evidence="5 10" id="KW-1133">Transmembrane helix</keyword>
<feature type="transmembrane region" description="Helical" evidence="10">
    <location>
        <begin position="364"/>
        <end position="384"/>
    </location>
</feature>
<evidence type="ECO:0000256" key="3">
    <source>
        <dbReference type="ARBA" id="ARBA00022448"/>
    </source>
</evidence>
<feature type="transmembrane region" description="Helical" evidence="10">
    <location>
        <begin position="494"/>
        <end position="513"/>
    </location>
</feature>
<feature type="transmembrane region" description="Helical" evidence="10">
    <location>
        <begin position="176"/>
        <end position="194"/>
    </location>
</feature>
<dbReference type="SUPFAM" id="SSF103473">
    <property type="entry name" value="MFS general substrate transporter"/>
    <property type="match status" value="1"/>
</dbReference>
<keyword evidence="13" id="KW-1185">Reference proteome</keyword>
<keyword evidence="6 10" id="KW-0472">Membrane</keyword>
<comment type="subcellular location">
    <subcellularLocation>
        <location evidence="1">Membrane</location>
        <topology evidence="1">Multi-pass membrane protein</topology>
    </subcellularLocation>
</comment>
<feature type="transmembrane region" description="Helical" evidence="10">
    <location>
        <begin position="238"/>
        <end position="257"/>
    </location>
</feature>
<feature type="transmembrane region" description="Helical" evidence="10">
    <location>
        <begin position="146"/>
        <end position="164"/>
    </location>
</feature>